<name>A0A4V2S2P6_9GAMM</name>
<evidence type="ECO:0000256" key="5">
    <source>
        <dbReference type="ARBA" id="ARBA00023077"/>
    </source>
</evidence>
<evidence type="ECO:0000256" key="4">
    <source>
        <dbReference type="ARBA" id="ARBA00022692"/>
    </source>
</evidence>
<comment type="similarity">
    <text evidence="8 9">Belongs to the TonB-dependent receptor family.</text>
</comment>
<feature type="chain" id="PRO_5020290099" evidence="10">
    <location>
        <begin position="29"/>
        <end position="966"/>
    </location>
</feature>
<organism evidence="13 14">
    <name type="scientific">Dokdonella fugitiva</name>
    <dbReference type="NCBI Taxonomy" id="328517"/>
    <lineage>
        <taxon>Bacteria</taxon>
        <taxon>Pseudomonadati</taxon>
        <taxon>Pseudomonadota</taxon>
        <taxon>Gammaproteobacteria</taxon>
        <taxon>Lysobacterales</taxon>
        <taxon>Rhodanobacteraceae</taxon>
        <taxon>Dokdonella</taxon>
    </lineage>
</organism>
<keyword evidence="10" id="KW-0732">Signal</keyword>
<dbReference type="AlphaFoldDB" id="A0A4V2S2P6"/>
<dbReference type="CDD" id="cd01347">
    <property type="entry name" value="ligand_gated_channel"/>
    <property type="match status" value="1"/>
</dbReference>
<sequence>MRSRLARVAIHALSGAILSALYVAPALAQDRTGEDIQKLQAIEVTGSRIKKAEIEGQTPVLTITSKDIEATGLGSIGDVIQRLSVSGSSLNTKFNSAGNFGFPPDGGGVGSGSTTISLRNLGAKRTLILVDGLRWVNESSASGVSAAVDLNTIPASVVDRIEILKDGASSLYGSDAIAGVINIITKKKQDGLGFHVYGGDYSTGDGKTWSGNISLGGSTDKFDFFMDISRFKQNGISSNDWAQSRFPVPGVGLAGGSSATPFTRYLFDTPNGEDFGGLCDGGFCNITANGATPPGGVQSFPDGFHGFTGADRFNFAPYNLLLTPQERTGIFAQGTYHITDHVNFTLKGLYNTRDSTNQAAPEPIFLGKQFCAARDLCYNVGVDATNPYNPFGFTLDGASPNFGLGRRAVEGGPRVFKQKVDTKYYTAGFNGDFSFSDHQFFWDVNYVNSSNDARQTVDGTYNIRHIMNALGPVDQCTAPCVPLNLFGGPGTITPEMLNYILFQENDHSTQDLEVWTANISGNLFQLPAGSLDVAAGYEHRKLDGSYTPDAVVVAGDSNGVPSGPTKGGYSIDEFYLELNAPLLADMAFAKHLDLSVASRWSDYSNFGNTTNNKFGLRWQLVDDLTLRGTWAEGFRAPSIGELFGTFSRFDAQLIDPCGGNVTPNCEALGVPPGFTQNNPQISIITGGNPELKPETSTSLTLGAVYSPSWAENTGWSQRVDFELTYYKLHVDDAILAPDAKTQLDRCVATLDPLFCTGITRAANGSIDGFNNTLRNLGRIDTRGYDLGVNWVGPEWSWGHVGANWQLTYTKDYSAVASDTGAAEPRGVGVEVADSGIPKYRSTLSLNWGLADWSASWTMRYISHLTESCGGSDNGYRDFPTCRSPDAGPIVDSSGPSGLNRLGAVTYHDLRVSWKLPTRFEMSISGGINNIFDKDAPVCISCSLNGYDASNYDLPGRFTYVEASVKF</sequence>
<dbReference type="InterPro" id="IPR036942">
    <property type="entry name" value="Beta-barrel_TonB_sf"/>
</dbReference>
<keyword evidence="4 8" id="KW-0812">Transmembrane</keyword>
<dbReference type="Gene3D" id="2.40.170.20">
    <property type="entry name" value="TonB-dependent receptor, beta-barrel domain"/>
    <property type="match status" value="1"/>
</dbReference>
<keyword evidence="3 8" id="KW-1134">Transmembrane beta strand</keyword>
<dbReference type="Proteomes" id="UP000294862">
    <property type="component" value="Unassembled WGS sequence"/>
</dbReference>
<dbReference type="GO" id="GO:0009279">
    <property type="term" value="C:cell outer membrane"/>
    <property type="evidence" value="ECO:0007669"/>
    <property type="project" value="UniProtKB-SubCell"/>
</dbReference>
<keyword evidence="5 9" id="KW-0798">TonB box</keyword>
<evidence type="ECO:0000313" key="14">
    <source>
        <dbReference type="Proteomes" id="UP000294862"/>
    </source>
</evidence>
<dbReference type="InterPro" id="IPR039426">
    <property type="entry name" value="TonB-dep_rcpt-like"/>
</dbReference>
<feature type="domain" description="TonB-dependent receptor-like beta-barrel" evidence="11">
    <location>
        <begin position="384"/>
        <end position="930"/>
    </location>
</feature>
<dbReference type="Pfam" id="PF07715">
    <property type="entry name" value="Plug"/>
    <property type="match status" value="1"/>
</dbReference>
<keyword evidence="7 8" id="KW-0998">Cell outer membrane</keyword>
<evidence type="ECO:0000256" key="10">
    <source>
        <dbReference type="SAM" id="SignalP"/>
    </source>
</evidence>
<comment type="caution">
    <text evidence="13">The sequence shown here is derived from an EMBL/GenBank/DDBJ whole genome shotgun (WGS) entry which is preliminary data.</text>
</comment>
<gene>
    <name evidence="13" type="ORF">EV148_103180</name>
</gene>
<dbReference type="RefSeq" id="WP_131996064.1">
    <property type="nucleotide sequence ID" value="NZ_SLWQ01000003.1"/>
</dbReference>
<keyword evidence="13" id="KW-0675">Receptor</keyword>
<evidence type="ECO:0000259" key="11">
    <source>
        <dbReference type="Pfam" id="PF00593"/>
    </source>
</evidence>
<keyword evidence="2 8" id="KW-0813">Transport</keyword>
<dbReference type="PANTHER" id="PTHR47234:SF2">
    <property type="entry name" value="TONB-DEPENDENT RECEPTOR"/>
    <property type="match status" value="1"/>
</dbReference>
<keyword evidence="14" id="KW-1185">Reference proteome</keyword>
<feature type="signal peptide" evidence="10">
    <location>
        <begin position="1"/>
        <end position="28"/>
    </location>
</feature>
<dbReference type="EMBL" id="SLWQ01000003">
    <property type="protein sequence ID" value="TCO41260.1"/>
    <property type="molecule type" value="Genomic_DNA"/>
</dbReference>
<dbReference type="InterPro" id="IPR037066">
    <property type="entry name" value="Plug_dom_sf"/>
</dbReference>
<dbReference type="SUPFAM" id="SSF56935">
    <property type="entry name" value="Porins"/>
    <property type="match status" value="1"/>
</dbReference>
<protein>
    <submittedName>
        <fullName evidence="13">Iron complex outermembrane receptor protein</fullName>
    </submittedName>
</protein>
<evidence type="ECO:0000256" key="7">
    <source>
        <dbReference type="ARBA" id="ARBA00023237"/>
    </source>
</evidence>
<dbReference type="Gene3D" id="2.170.130.10">
    <property type="entry name" value="TonB-dependent receptor, plug domain"/>
    <property type="match status" value="1"/>
</dbReference>
<evidence type="ECO:0000256" key="8">
    <source>
        <dbReference type="PROSITE-ProRule" id="PRU01360"/>
    </source>
</evidence>
<comment type="subcellular location">
    <subcellularLocation>
        <location evidence="1 8">Cell outer membrane</location>
        <topology evidence="1 8">Multi-pass membrane protein</topology>
    </subcellularLocation>
</comment>
<keyword evidence="6 8" id="KW-0472">Membrane</keyword>
<reference evidence="13 14" key="1">
    <citation type="journal article" date="2015" name="Stand. Genomic Sci.">
        <title>Genomic Encyclopedia of Bacterial and Archaeal Type Strains, Phase III: the genomes of soil and plant-associated and newly described type strains.</title>
        <authorList>
            <person name="Whitman W.B."/>
            <person name="Woyke T."/>
            <person name="Klenk H.P."/>
            <person name="Zhou Y."/>
            <person name="Lilburn T.G."/>
            <person name="Beck B.J."/>
            <person name="De Vos P."/>
            <person name="Vandamme P."/>
            <person name="Eisen J.A."/>
            <person name="Garrity G."/>
            <person name="Hugenholtz P."/>
            <person name="Kyrpides N.C."/>
        </authorList>
    </citation>
    <scope>NUCLEOTIDE SEQUENCE [LARGE SCALE GENOMIC DNA]</scope>
    <source>
        <strain evidence="13 14">A3</strain>
    </source>
</reference>
<proteinExistence type="inferred from homology"/>
<dbReference type="PANTHER" id="PTHR47234">
    <property type="match status" value="1"/>
</dbReference>
<evidence type="ECO:0000256" key="3">
    <source>
        <dbReference type="ARBA" id="ARBA00022452"/>
    </source>
</evidence>
<dbReference type="InterPro" id="IPR012910">
    <property type="entry name" value="Plug_dom"/>
</dbReference>
<evidence type="ECO:0000256" key="9">
    <source>
        <dbReference type="RuleBase" id="RU003357"/>
    </source>
</evidence>
<dbReference type="InterPro" id="IPR000531">
    <property type="entry name" value="Beta-barrel_TonB"/>
</dbReference>
<dbReference type="OrthoDB" id="6276154at2"/>
<feature type="domain" description="TonB-dependent receptor plug" evidence="12">
    <location>
        <begin position="57"/>
        <end position="180"/>
    </location>
</feature>
<evidence type="ECO:0000256" key="1">
    <source>
        <dbReference type="ARBA" id="ARBA00004571"/>
    </source>
</evidence>
<evidence type="ECO:0000313" key="13">
    <source>
        <dbReference type="EMBL" id="TCO41260.1"/>
    </source>
</evidence>
<evidence type="ECO:0000259" key="12">
    <source>
        <dbReference type="Pfam" id="PF07715"/>
    </source>
</evidence>
<dbReference type="PROSITE" id="PS52016">
    <property type="entry name" value="TONB_DEPENDENT_REC_3"/>
    <property type="match status" value="1"/>
</dbReference>
<accession>A0A4V2S2P6</accession>
<evidence type="ECO:0000256" key="2">
    <source>
        <dbReference type="ARBA" id="ARBA00022448"/>
    </source>
</evidence>
<dbReference type="Pfam" id="PF00593">
    <property type="entry name" value="TonB_dep_Rec_b-barrel"/>
    <property type="match status" value="1"/>
</dbReference>
<evidence type="ECO:0000256" key="6">
    <source>
        <dbReference type="ARBA" id="ARBA00023136"/>
    </source>
</evidence>